<organism evidence="1 2">
    <name type="scientific">Acrocarpospora corrugata</name>
    <dbReference type="NCBI Taxonomy" id="35763"/>
    <lineage>
        <taxon>Bacteria</taxon>
        <taxon>Bacillati</taxon>
        <taxon>Actinomycetota</taxon>
        <taxon>Actinomycetes</taxon>
        <taxon>Streptosporangiales</taxon>
        <taxon>Streptosporangiaceae</taxon>
        <taxon>Acrocarpospora</taxon>
    </lineage>
</organism>
<protein>
    <recommendedName>
        <fullName evidence="3">Choice-of-anchor G family protein</fullName>
    </recommendedName>
</protein>
<keyword evidence="2" id="KW-1185">Reference proteome</keyword>
<evidence type="ECO:0008006" key="3">
    <source>
        <dbReference type="Google" id="ProtNLM"/>
    </source>
</evidence>
<gene>
    <name evidence="1" type="ORF">Acor_33890</name>
</gene>
<evidence type="ECO:0000313" key="2">
    <source>
        <dbReference type="Proteomes" id="UP000334990"/>
    </source>
</evidence>
<dbReference type="Proteomes" id="UP000334990">
    <property type="component" value="Unassembled WGS sequence"/>
</dbReference>
<dbReference type="AlphaFoldDB" id="A0A5M3VWY3"/>
<sequence>MSVALTAGTAHADYAPPASTATAAPFVLSAAGKPLLTLGGSSAAYPGDPGTNTGTVNNVQLGATSVPIGGGNVPLSSILNLDGFASMASSRTAASGATDTDAASGTLGGAAGPASPVSVNLLALGGSKLVPPSLVDNVTATFGAFSSRTKFVNGKLQPAEYRVGQASLLIGSPAVKDAAGQLYQAIGGVDRQIEQMVNQKANLAPLKSLLTPLGVPSPTLTVQSDTRDKIFGRLLARPLTSHNKVVTIDFSTGTVTVHLDQLVGGLNDKPANTELISSKDYHLITQAIHDVMHDAADIALGTISNSLDAVKLTLRWAGPVALGGKMDIAWNFTLRQALDGTMPQPVSTSTGVAAPLAAALLTTLTKSLSTVGKVFKPASDLILANAGDGSARRAARLNLAKAGDNIFDLLITRIKFGFTSTVVNMILPVFTMANQVLSVQINHQEPRTCILPSGVRLPNARFTSALSINFLKSTVAVRLDLGLSSGSVAIPNCK</sequence>
<dbReference type="NCBIfam" id="NF033766">
    <property type="entry name" value="choice_anch_G"/>
    <property type="match status" value="1"/>
</dbReference>
<dbReference type="RefSeq" id="WP_170316962.1">
    <property type="nucleotide sequence ID" value="NZ_BAAABN010000032.1"/>
</dbReference>
<comment type="caution">
    <text evidence="1">The sequence shown here is derived from an EMBL/GenBank/DDBJ whole genome shotgun (WGS) entry which is preliminary data.</text>
</comment>
<proteinExistence type="predicted"/>
<accession>A0A5M3VWY3</accession>
<reference evidence="1 2" key="1">
    <citation type="submission" date="2019-10" db="EMBL/GenBank/DDBJ databases">
        <title>Whole genome shotgun sequence of Acrocarpospora corrugata NBRC 13972.</title>
        <authorList>
            <person name="Ichikawa N."/>
            <person name="Kimura A."/>
            <person name="Kitahashi Y."/>
            <person name="Komaki H."/>
            <person name="Oguchi A."/>
        </authorList>
    </citation>
    <scope>NUCLEOTIDE SEQUENCE [LARGE SCALE GENOMIC DNA]</scope>
    <source>
        <strain evidence="1 2">NBRC 13972</strain>
    </source>
</reference>
<dbReference type="InterPro" id="IPR047900">
    <property type="entry name" value="Choice_anch_G"/>
</dbReference>
<dbReference type="EMBL" id="BLAD01000049">
    <property type="protein sequence ID" value="GES01325.1"/>
    <property type="molecule type" value="Genomic_DNA"/>
</dbReference>
<evidence type="ECO:0000313" key="1">
    <source>
        <dbReference type="EMBL" id="GES01325.1"/>
    </source>
</evidence>
<name>A0A5M3VWY3_9ACTN</name>